<evidence type="ECO:0000313" key="1">
    <source>
        <dbReference type="EMBL" id="MPN32793.1"/>
    </source>
</evidence>
<name>A0A645HAH2_9ZZZZ</name>
<organism evidence="1">
    <name type="scientific">bioreactor metagenome</name>
    <dbReference type="NCBI Taxonomy" id="1076179"/>
    <lineage>
        <taxon>unclassified sequences</taxon>
        <taxon>metagenomes</taxon>
        <taxon>ecological metagenomes</taxon>
    </lineage>
</organism>
<dbReference type="AlphaFoldDB" id="A0A645HAH2"/>
<dbReference type="EMBL" id="VSSQ01084984">
    <property type="protein sequence ID" value="MPN32793.1"/>
    <property type="molecule type" value="Genomic_DNA"/>
</dbReference>
<gene>
    <name evidence="1" type="ORF">SDC9_180273</name>
</gene>
<accession>A0A645HAH2</accession>
<sequence>MKDPFARFNMLAIPKRQKLRLIAWAISYPDVWAHRAKIEKIAMDGIRPPYLLLCNHNAFLDFGVREAS</sequence>
<protein>
    <recommendedName>
        <fullName evidence="2">Phospholipid/glycerol acyltransferase domain-containing protein</fullName>
    </recommendedName>
</protein>
<reference evidence="1" key="1">
    <citation type="submission" date="2019-08" db="EMBL/GenBank/DDBJ databases">
        <authorList>
            <person name="Kucharzyk K."/>
            <person name="Murdoch R.W."/>
            <person name="Higgins S."/>
            <person name="Loffler F."/>
        </authorList>
    </citation>
    <scope>NUCLEOTIDE SEQUENCE</scope>
</reference>
<evidence type="ECO:0008006" key="2">
    <source>
        <dbReference type="Google" id="ProtNLM"/>
    </source>
</evidence>
<proteinExistence type="predicted"/>
<comment type="caution">
    <text evidence="1">The sequence shown here is derived from an EMBL/GenBank/DDBJ whole genome shotgun (WGS) entry which is preliminary data.</text>
</comment>